<gene>
    <name evidence="1" type="ORF">SAMN05444392_106193</name>
</gene>
<name>A0A1M4YF71_9BACL</name>
<dbReference type="OrthoDB" id="2607309at2"/>
<accession>A0A1M4YF71</accession>
<keyword evidence="2" id="KW-1185">Reference proteome</keyword>
<evidence type="ECO:0000313" key="2">
    <source>
        <dbReference type="Proteomes" id="UP000184476"/>
    </source>
</evidence>
<evidence type="ECO:0008006" key="3">
    <source>
        <dbReference type="Google" id="ProtNLM"/>
    </source>
</evidence>
<dbReference type="PROSITE" id="PS51257">
    <property type="entry name" value="PROKAR_LIPOPROTEIN"/>
    <property type="match status" value="1"/>
</dbReference>
<organism evidence="1 2">
    <name type="scientific">Seinonella peptonophila</name>
    <dbReference type="NCBI Taxonomy" id="112248"/>
    <lineage>
        <taxon>Bacteria</taxon>
        <taxon>Bacillati</taxon>
        <taxon>Bacillota</taxon>
        <taxon>Bacilli</taxon>
        <taxon>Bacillales</taxon>
        <taxon>Thermoactinomycetaceae</taxon>
        <taxon>Seinonella</taxon>
    </lineage>
</organism>
<proteinExistence type="predicted"/>
<evidence type="ECO:0000313" key="1">
    <source>
        <dbReference type="EMBL" id="SHF04126.1"/>
    </source>
</evidence>
<protein>
    <recommendedName>
        <fullName evidence="3">Lipoprotein</fullName>
    </recommendedName>
</protein>
<dbReference type="InterPro" id="IPR045956">
    <property type="entry name" value="DUF6376"/>
</dbReference>
<dbReference type="RefSeq" id="WP_073155011.1">
    <property type="nucleotide sequence ID" value="NZ_FQVL01000006.1"/>
</dbReference>
<dbReference type="AlphaFoldDB" id="A0A1M4YF71"/>
<reference evidence="1 2" key="1">
    <citation type="submission" date="2016-11" db="EMBL/GenBank/DDBJ databases">
        <authorList>
            <person name="Jaros S."/>
            <person name="Januszkiewicz K."/>
            <person name="Wedrychowicz H."/>
        </authorList>
    </citation>
    <scope>NUCLEOTIDE SEQUENCE [LARGE SCALE GENOMIC DNA]</scope>
    <source>
        <strain evidence="1 2">DSM 44666</strain>
    </source>
</reference>
<dbReference type="Pfam" id="PF19903">
    <property type="entry name" value="DUF6376"/>
    <property type="match status" value="1"/>
</dbReference>
<dbReference type="EMBL" id="FQVL01000006">
    <property type="protein sequence ID" value="SHF04126.1"/>
    <property type="molecule type" value="Genomic_DNA"/>
</dbReference>
<dbReference type="Proteomes" id="UP000184476">
    <property type="component" value="Unassembled WGS sequence"/>
</dbReference>
<sequence>MKIRYLFGLMLSLLLIISGCSMITDLNNSIDYVTKATEYINKMNSYSQEIPPLFEKAATDPSSLSQLQTKLQTMKTDIQNFDNLNPPDFAANIHQSIKDKNQAILGLIDTSLADLKDGKVTIENISQLPIFKTIQELNGFLNQLQQLQQ</sequence>